<evidence type="ECO:0000313" key="3">
    <source>
        <dbReference type="EMBL" id="KYF72584.1"/>
    </source>
</evidence>
<feature type="region of interest" description="Disordered" evidence="1">
    <location>
        <begin position="401"/>
        <end position="424"/>
    </location>
</feature>
<dbReference type="EMBL" id="JEMA01000255">
    <property type="protein sequence ID" value="KYF72584.1"/>
    <property type="molecule type" value="Genomic_DNA"/>
</dbReference>
<keyword evidence="2" id="KW-0732">Signal</keyword>
<dbReference type="PROSITE" id="PS51318">
    <property type="entry name" value="TAT"/>
    <property type="match status" value="1"/>
</dbReference>
<dbReference type="Proteomes" id="UP000075260">
    <property type="component" value="Unassembled WGS sequence"/>
</dbReference>
<sequence length="482" mass="49878">MRNLREETSCARRRCSGTSAPRRRALVASAAALLSVAAVAAPASANGRFPAAGQIAAHPSDPSRLIVRATYGLLATQDGGEEWRWICEPVVGFGDNEDPMVAFLADGTIIAGVFDGLSASRNGGCDWSFAAGDLQDRYVIDLSADREDPSRAVLVVSTGLGSGRFLTQLWETSDNAERWTKAGVDLPEDFLAHTVDAAPSRRERVYVSGRFGAPDYAGALERTDDRGATWTRLDIPDSNDRRLPYLGAVDPADPDTVYVRLDGEPADALIASHDGGETFTTIFEGQGNLLGFALSPDGGSVIVGGPQDGIWRAPASSLEFEKISDVGARCLTWTAEGIFACGDEFTDGFTVGRSIDEGETFAALLHLDGLCGPLECAPDSGMASTCTDLWGATELTIDSRQCGGDAGTGSGSGSGGGSDPPPAGEADGCGCKIGAAGAQPAAPSGGRAIWLALPLAGALARRRARARSCARQGRGGPAPAAA</sequence>
<proteinExistence type="predicted"/>
<dbReference type="RefSeq" id="WP_061606256.1">
    <property type="nucleotide sequence ID" value="NZ_JEMA01000255.1"/>
</dbReference>
<name>A0A150QX58_SORCE</name>
<accession>A0A150QX58</accession>
<dbReference type="Gene3D" id="2.130.10.10">
    <property type="entry name" value="YVTN repeat-like/Quinoprotein amine dehydrogenase"/>
    <property type="match status" value="2"/>
</dbReference>
<evidence type="ECO:0000256" key="1">
    <source>
        <dbReference type="SAM" id="MobiDB-lite"/>
    </source>
</evidence>
<evidence type="ECO:0000256" key="2">
    <source>
        <dbReference type="SAM" id="SignalP"/>
    </source>
</evidence>
<feature type="signal peptide" evidence="2">
    <location>
        <begin position="1"/>
        <end position="40"/>
    </location>
</feature>
<evidence type="ECO:0008006" key="5">
    <source>
        <dbReference type="Google" id="ProtNLM"/>
    </source>
</evidence>
<reference evidence="3 4" key="1">
    <citation type="submission" date="2014-02" db="EMBL/GenBank/DDBJ databases">
        <title>The small core and large imbalanced accessory genome model reveals a collaborative survival strategy of Sorangium cellulosum strains in nature.</title>
        <authorList>
            <person name="Han K."/>
            <person name="Peng R."/>
            <person name="Blom J."/>
            <person name="Li Y.-Z."/>
        </authorList>
    </citation>
    <scope>NUCLEOTIDE SEQUENCE [LARGE SCALE GENOMIC DNA]</scope>
    <source>
        <strain evidence="3 4">So0008-312</strain>
    </source>
</reference>
<dbReference type="SUPFAM" id="SSF110296">
    <property type="entry name" value="Oligoxyloglucan reducing end-specific cellobiohydrolase"/>
    <property type="match status" value="1"/>
</dbReference>
<organism evidence="3 4">
    <name type="scientific">Sorangium cellulosum</name>
    <name type="common">Polyangium cellulosum</name>
    <dbReference type="NCBI Taxonomy" id="56"/>
    <lineage>
        <taxon>Bacteria</taxon>
        <taxon>Pseudomonadati</taxon>
        <taxon>Myxococcota</taxon>
        <taxon>Polyangia</taxon>
        <taxon>Polyangiales</taxon>
        <taxon>Polyangiaceae</taxon>
        <taxon>Sorangium</taxon>
    </lineage>
</organism>
<comment type="caution">
    <text evidence="3">The sequence shown here is derived from an EMBL/GenBank/DDBJ whole genome shotgun (WGS) entry which is preliminary data.</text>
</comment>
<feature type="chain" id="PRO_5007567483" description="Sortilin N-terminal domain-containing protein" evidence="2">
    <location>
        <begin position="41"/>
        <end position="482"/>
    </location>
</feature>
<evidence type="ECO:0000313" key="4">
    <source>
        <dbReference type="Proteomes" id="UP000075260"/>
    </source>
</evidence>
<dbReference type="InterPro" id="IPR015943">
    <property type="entry name" value="WD40/YVTN_repeat-like_dom_sf"/>
</dbReference>
<dbReference type="InterPro" id="IPR006311">
    <property type="entry name" value="TAT_signal"/>
</dbReference>
<gene>
    <name evidence="3" type="ORF">BE15_33865</name>
</gene>
<feature type="compositionally biased region" description="Gly residues" evidence="1">
    <location>
        <begin position="404"/>
        <end position="418"/>
    </location>
</feature>
<protein>
    <recommendedName>
        <fullName evidence="5">Sortilin N-terminal domain-containing protein</fullName>
    </recommendedName>
</protein>
<dbReference type="AlphaFoldDB" id="A0A150QX58"/>